<sequence>MLPKRVGEPSARPAHSSRSRSSAYGGPSAGISGAVASQTVETDGTVRMRACMPGTLSTPFAIASARSRVAP</sequence>
<proteinExistence type="predicted"/>
<dbReference type="Proteomes" id="UP000005463">
    <property type="component" value="Unassembled WGS sequence"/>
</dbReference>
<accession>B1FQS4</accession>
<protein>
    <submittedName>
        <fullName evidence="2">Uncharacterized protein</fullName>
    </submittedName>
</protein>
<evidence type="ECO:0000313" key="2">
    <source>
        <dbReference type="EMBL" id="EDT00094.1"/>
    </source>
</evidence>
<evidence type="ECO:0000313" key="3">
    <source>
        <dbReference type="Proteomes" id="UP000005463"/>
    </source>
</evidence>
<name>B1FQS4_9BURK</name>
<feature type="region of interest" description="Disordered" evidence="1">
    <location>
        <begin position="1"/>
        <end position="39"/>
    </location>
</feature>
<reference evidence="2 3" key="1">
    <citation type="submission" date="2008-03" db="EMBL/GenBank/DDBJ databases">
        <title>Sequencing of the draft genome and assembly of Burkholderia ambifaria IOP40-10.</title>
        <authorList>
            <consortium name="US DOE Joint Genome Institute (JGI-PGF)"/>
            <person name="Copeland A."/>
            <person name="Lucas S."/>
            <person name="Lapidus A."/>
            <person name="Glavina del Rio T."/>
            <person name="Dalin E."/>
            <person name="Tice H."/>
            <person name="Bruce D."/>
            <person name="Goodwin L."/>
            <person name="Pitluck S."/>
            <person name="Larimer F."/>
            <person name="Land M.L."/>
            <person name="Hauser L."/>
            <person name="Tiedje J."/>
            <person name="Richardson P."/>
        </authorList>
    </citation>
    <scope>NUCLEOTIDE SEQUENCE [LARGE SCALE GENOMIC DNA]</scope>
    <source>
        <strain evidence="2 3">IOP40-10</strain>
    </source>
</reference>
<dbReference type="EMBL" id="ABLC01000348">
    <property type="protein sequence ID" value="EDT00094.1"/>
    <property type="molecule type" value="Genomic_DNA"/>
</dbReference>
<organism evidence="2 3">
    <name type="scientific">Burkholderia ambifaria IOP40-10</name>
    <dbReference type="NCBI Taxonomy" id="396596"/>
    <lineage>
        <taxon>Bacteria</taxon>
        <taxon>Pseudomonadati</taxon>
        <taxon>Pseudomonadota</taxon>
        <taxon>Betaproteobacteria</taxon>
        <taxon>Burkholderiales</taxon>
        <taxon>Burkholderiaceae</taxon>
        <taxon>Burkholderia</taxon>
        <taxon>Burkholderia cepacia complex</taxon>
    </lineage>
</organism>
<evidence type="ECO:0000256" key="1">
    <source>
        <dbReference type="SAM" id="MobiDB-lite"/>
    </source>
</evidence>
<dbReference type="AlphaFoldDB" id="B1FQS4"/>
<gene>
    <name evidence="2" type="ORF">BamIOP4010DRAFT_6385</name>
</gene>
<comment type="caution">
    <text evidence="2">The sequence shown here is derived from an EMBL/GenBank/DDBJ whole genome shotgun (WGS) entry which is preliminary data.</text>
</comment>
<feature type="compositionally biased region" description="Low complexity" evidence="1">
    <location>
        <begin position="9"/>
        <end position="30"/>
    </location>
</feature>